<gene>
    <name evidence="2" type="ORF">I5M19_17500</name>
</gene>
<name>A0A934PUK8_9SPHI</name>
<feature type="transmembrane region" description="Helical" evidence="1">
    <location>
        <begin position="70"/>
        <end position="88"/>
    </location>
</feature>
<evidence type="ECO:0000313" key="2">
    <source>
        <dbReference type="EMBL" id="MBK0381124.1"/>
    </source>
</evidence>
<reference evidence="2" key="1">
    <citation type="submission" date="2020-12" db="EMBL/GenBank/DDBJ databases">
        <title>Bacterial novel species Mucilaginibacter sp. SD-g isolated from soil.</title>
        <authorList>
            <person name="Jung H.-Y."/>
        </authorList>
    </citation>
    <scope>NUCLEOTIDE SEQUENCE</scope>
    <source>
        <strain evidence="2">SD-g</strain>
    </source>
</reference>
<keyword evidence="1" id="KW-1133">Transmembrane helix</keyword>
<comment type="caution">
    <text evidence="2">The sequence shown here is derived from an EMBL/GenBank/DDBJ whole genome shotgun (WGS) entry which is preliminary data.</text>
</comment>
<dbReference type="AlphaFoldDB" id="A0A934PUK8"/>
<protein>
    <recommendedName>
        <fullName evidence="4">Zinc ribbon domain-containing protein</fullName>
    </recommendedName>
</protein>
<feature type="transmembrane region" description="Helical" evidence="1">
    <location>
        <begin position="120"/>
        <end position="139"/>
    </location>
</feature>
<evidence type="ECO:0008006" key="4">
    <source>
        <dbReference type="Google" id="ProtNLM"/>
    </source>
</evidence>
<feature type="transmembrane region" description="Helical" evidence="1">
    <location>
        <begin position="94"/>
        <end position="113"/>
    </location>
</feature>
<accession>A0A934PUK8</accession>
<dbReference type="RefSeq" id="WP_200067640.1">
    <property type="nucleotide sequence ID" value="NZ_JAEHFW010000003.1"/>
</dbReference>
<sequence>MENIIPAEAAIEKCDACFTDVVADDVYCTNCGYPLKGSDFEQRSFIANRDVIDIDMNDFNNKIKSARNSLYYLAGVFMFVGVINFFIKKDDPDILAYVLVYVILAALFLALGGYSQKKPLACIVSGLCLYTIVQVLAIIDNPANLVSGIIVKIVIIGYMIKGIKSALELERFKKENNIT</sequence>
<keyword evidence="1" id="KW-0472">Membrane</keyword>
<feature type="transmembrane region" description="Helical" evidence="1">
    <location>
        <begin position="145"/>
        <end position="163"/>
    </location>
</feature>
<keyword evidence="3" id="KW-1185">Reference proteome</keyword>
<proteinExistence type="predicted"/>
<organism evidence="2 3">
    <name type="scientific">Mucilaginibacter segetis</name>
    <dbReference type="NCBI Taxonomy" id="2793071"/>
    <lineage>
        <taxon>Bacteria</taxon>
        <taxon>Pseudomonadati</taxon>
        <taxon>Bacteroidota</taxon>
        <taxon>Sphingobacteriia</taxon>
        <taxon>Sphingobacteriales</taxon>
        <taxon>Sphingobacteriaceae</taxon>
        <taxon>Mucilaginibacter</taxon>
    </lineage>
</organism>
<evidence type="ECO:0000313" key="3">
    <source>
        <dbReference type="Proteomes" id="UP000613193"/>
    </source>
</evidence>
<evidence type="ECO:0000256" key="1">
    <source>
        <dbReference type="SAM" id="Phobius"/>
    </source>
</evidence>
<dbReference type="Proteomes" id="UP000613193">
    <property type="component" value="Unassembled WGS sequence"/>
</dbReference>
<dbReference type="EMBL" id="JAEHFW010000003">
    <property type="protein sequence ID" value="MBK0381124.1"/>
    <property type="molecule type" value="Genomic_DNA"/>
</dbReference>
<keyword evidence="1" id="KW-0812">Transmembrane</keyword>